<name>D0KPN2_SACS9</name>
<dbReference type="EMBL" id="CP001800">
    <property type="protein sequence ID" value="ACX90876.1"/>
    <property type="molecule type" value="Genomic_DNA"/>
</dbReference>
<proteinExistence type="predicted"/>
<accession>D0KPN2</accession>
<dbReference type="HOGENOM" id="CLU_3371430_0_0_2"/>
<reference evidence="1" key="1">
    <citation type="submission" date="2009-10" db="EMBL/GenBank/DDBJ databases">
        <title>Complete sequence of Sulfolobus solfataricus 98/2.</title>
        <authorList>
            <consortium name="US DOE Joint Genome Institute"/>
            <person name="Lucas S."/>
            <person name="Copeland A."/>
            <person name="Lapidus A."/>
            <person name="Glavina del Rio T."/>
            <person name="Tice H."/>
            <person name="Bruce D."/>
            <person name="Goodwin L."/>
            <person name="Pitluck S."/>
            <person name="Munk A.C."/>
            <person name="Brettin T."/>
            <person name="Detter J.C."/>
            <person name="Han C."/>
            <person name="Tapia R."/>
            <person name="Larimer F."/>
            <person name="Land M."/>
            <person name="Hauser L."/>
            <person name="Kyrpides N."/>
            <person name="Ovchinnikova G."/>
            <person name="Mead D."/>
        </authorList>
    </citation>
    <scope>NUCLEOTIDE SEQUENCE [LARGE SCALE GENOMIC DNA]</scope>
    <source>
        <strain evidence="1">98/2</strain>
    </source>
</reference>
<organism evidence="1">
    <name type="scientific">Saccharolobus solfataricus (strain 98/2)</name>
    <name type="common">Sulfolobus solfataricus</name>
    <dbReference type="NCBI Taxonomy" id="555311"/>
    <lineage>
        <taxon>Archaea</taxon>
        <taxon>Thermoproteota</taxon>
        <taxon>Thermoprotei</taxon>
        <taxon>Sulfolobales</taxon>
        <taxon>Sulfolobaceae</taxon>
        <taxon>Saccharolobus</taxon>
    </lineage>
</organism>
<protein>
    <submittedName>
        <fullName evidence="1">Uncharacterized protein</fullName>
    </submittedName>
</protein>
<dbReference type="AlphaFoldDB" id="D0KPN2"/>
<evidence type="ECO:0000313" key="1">
    <source>
        <dbReference type="EMBL" id="ACX90876.1"/>
    </source>
</evidence>
<sequence>MNEIAVHTHQTVTIAKTLASALVDNAEGEPLGEL</sequence>
<dbReference type="KEGG" id="sol:Ssol_0602"/>
<gene>
    <name evidence="1" type="ordered locus">Ssol_0602</name>
</gene>